<dbReference type="PROSITE" id="PS50146">
    <property type="entry name" value="DAGK"/>
    <property type="match status" value="1"/>
</dbReference>
<keyword evidence="6 13" id="KW-0418">Kinase</keyword>
<evidence type="ECO:0000256" key="2">
    <source>
        <dbReference type="ARBA" id="ARBA00022516"/>
    </source>
</evidence>
<evidence type="ECO:0000259" key="12">
    <source>
        <dbReference type="PROSITE" id="PS50146"/>
    </source>
</evidence>
<dbReference type="PANTHER" id="PTHR12358">
    <property type="entry name" value="SPHINGOSINE KINASE"/>
    <property type="match status" value="1"/>
</dbReference>
<dbReference type="Gene3D" id="3.40.50.10330">
    <property type="entry name" value="Probable inorganic polyphosphate/atp-NAD kinase, domain 1"/>
    <property type="match status" value="1"/>
</dbReference>
<evidence type="ECO:0000256" key="11">
    <source>
        <dbReference type="ARBA" id="ARBA00023264"/>
    </source>
</evidence>
<dbReference type="RefSeq" id="WP_188461641.1">
    <property type="nucleotide sequence ID" value="NZ_BMFQ01000001.1"/>
</dbReference>
<evidence type="ECO:0000256" key="6">
    <source>
        <dbReference type="ARBA" id="ARBA00022777"/>
    </source>
</evidence>
<dbReference type="GO" id="GO:0016301">
    <property type="term" value="F:kinase activity"/>
    <property type="evidence" value="ECO:0007669"/>
    <property type="project" value="UniProtKB-KW"/>
</dbReference>
<keyword evidence="3" id="KW-0808">Transferase</keyword>
<evidence type="ECO:0000256" key="4">
    <source>
        <dbReference type="ARBA" id="ARBA00022723"/>
    </source>
</evidence>
<dbReference type="Pfam" id="PF19279">
    <property type="entry name" value="YegS_C"/>
    <property type="match status" value="1"/>
</dbReference>
<dbReference type="EMBL" id="BMFQ01000001">
    <property type="protein sequence ID" value="GGG36776.1"/>
    <property type="molecule type" value="Genomic_DNA"/>
</dbReference>
<keyword evidence="7" id="KW-0067">ATP-binding</keyword>
<dbReference type="AlphaFoldDB" id="A0A917GC77"/>
<dbReference type="Gene3D" id="2.60.200.40">
    <property type="match status" value="1"/>
</dbReference>
<dbReference type="NCBIfam" id="TIGR00147">
    <property type="entry name" value="YegS/Rv2252/BmrU family lipid kinase"/>
    <property type="match status" value="1"/>
</dbReference>
<keyword evidence="8" id="KW-0460">Magnesium</keyword>
<dbReference type="InterPro" id="IPR017438">
    <property type="entry name" value="ATP-NAD_kinase_N"/>
</dbReference>
<keyword evidence="5" id="KW-0547">Nucleotide-binding</keyword>
<evidence type="ECO:0000256" key="8">
    <source>
        <dbReference type="ARBA" id="ARBA00022842"/>
    </source>
</evidence>
<feature type="domain" description="DAGKc" evidence="12">
    <location>
        <begin position="2"/>
        <end position="138"/>
    </location>
</feature>
<comment type="caution">
    <text evidence="13">The sequence shown here is derived from an EMBL/GenBank/DDBJ whole genome shotgun (WGS) entry which is preliminary data.</text>
</comment>
<organism evidence="13 14">
    <name type="scientific">Bizionia arctica</name>
    <dbReference type="NCBI Taxonomy" id="1495645"/>
    <lineage>
        <taxon>Bacteria</taxon>
        <taxon>Pseudomonadati</taxon>
        <taxon>Bacteroidota</taxon>
        <taxon>Flavobacteriia</taxon>
        <taxon>Flavobacteriales</taxon>
        <taxon>Flavobacteriaceae</taxon>
        <taxon>Bizionia</taxon>
    </lineage>
</organism>
<dbReference type="InterPro" id="IPR016064">
    <property type="entry name" value="NAD/diacylglycerol_kinase_sf"/>
</dbReference>
<dbReference type="Pfam" id="PF00781">
    <property type="entry name" value="DAGK_cat"/>
    <property type="match status" value="1"/>
</dbReference>
<dbReference type="GO" id="GO:0046872">
    <property type="term" value="F:metal ion binding"/>
    <property type="evidence" value="ECO:0007669"/>
    <property type="project" value="UniProtKB-KW"/>
</dbReference>
<keyword evidence="4" id="KW-0479">Metal-binding</keyword>
<evidence type="ECO:0000256" key="10">
    <source>
        <dbReference type="ARBA" id="ARBA00023209"/>
    </source>
</evidence>
<protein>
    <submittedName>
        <fullName evidence="13">Diacylglycerol kinase</fullName>
    </submittedName>
</protein>
<keyword evidence="2" id="KW-0444">Lipid biosynthesis</keyword>
<gene>
    <name evidence="13" type="ORF">GCM10010976_05560</name>
</gene>
<dbReference type="InterPro" id="IPR050187">
    <property type="entry name" value="Lipid_Phosphate_FormReg"/>
</dbReference>
<dbReference type="GO" id="GO:0005524">
    <property type="term" value="F:ATP binding"/>
    <property type="evidence" value="ECO:0007669"/>
    <property type="project" value="UniProtKB-KW"/>
</dbReference>
<dbReference type="GO" id="GO:0005886">
    <property type="term" value="C:plasma membrane"/>
    <property type="evidence" value="ECO:0007669"/>
    <property type="project" value="TreeGrafter"/>
</dbReference>
<keyword evidence="9" id="KW-0443">Lipid metabolism</keyword>
<evidence type="ECO:0000313" key="13">
    <source>
        <dbReference type="EMBL" id="GGG36776.1"/>
    </source>
</evidence>
<reference evidence="13" key="1">
    <citation type="journal article" date="2014" name="Int. J. Syst. Evol. Microbiol.">
        <title>Complete genome sequence of Corynebacterium casei LMG S-19264T (=DSM 44701T), isolated from a smear-ripened cheese.</title>
        <authorList>
            <consortium name="US DOE Joint Genome Institute (JGI-PGF)"/>
            <person name="Walter F."/>
            <person name="Albersmeier A."/>
            <person name="Kalinowski J."/>
            <person name="Ruckert C."/>
        </authorList>
    </citation>
    <scope>NUCLEOTIDE SEQUENCE</scope>
    <source>
        <strain evidence="13">CGMCC 1.12751</strain>
    </source>
</reference>
<proteinExistence type="predicted"/>
<dbReference type="InterPro" id="IPR045540">
    <property type="entry name" value="YegS/DAGK_C"/>
</dbReference>
<evidence type="ECO:0000256" key="3">
    <source>
        <dbReference type="ARBA" id="ARBA00022679"/>
    </source>
</evidence>
<name>A0A917GC77_9FLAO</name>
<dbReference type="Proteomes" id="UP000625976">
    <property type="component" value="Unassembled WGS sequence"/>
</dbReference>
<dbReference type="InterPro" id="IPR001206">
    <property type="entry name" value="Diacylglycerol_kinase_cat_dom"/>
</dbReference>
<reference evidence="13" key="2">
    <citation type="submission" date="2020-09" db="EMBL/GenBank/DDBJ databases">
        <authorList>
            <person name="Sun Q."/>
            <person name="Zhou Y."/>
        </authorList>
    </citation>
    <scope>NUCLEOTIDE SEQUENCE</scope>
    <source>
        <strain evidence="13">CGMCC 1.12751</strain>
    </source>
</reference>
<evidence type="ECO:0000256" key="1">
    <source>
        <dbReference type="ARBA" id="ARBA00001946"/>
    </source>
</evidence>
<dbReference type="GO" id="GO:0008654">
    <property type="term" value="P:phospholipid biosynthetic process"/>
    <property type="evidence" value="ECO:0007669"/>
    <property type="project" value="UniProtKB-KW"/>
</dbReference>
<evidence type="ECO:0000256" key="5">
    <source>
        <dbReference type="ARBA" id="ARBA00022741"/>
    </source>
</evidence>
<accession>A0A917GC77</accession>
<comment type="cofactor">
    <cofactor evidence="1">
        <name>Mg(2+)</name>
        <dbReference type="ChEBI" id="CHEBI:18420"/>
    </cofactor>
</comment>
<dbReference type="SMART" id="SM00046">
    <property type="entry name" value="DAGKc"/>
    <property type="match status" value="1"/>
</dbReference>
<keyword evidence="11" id="KW-1208">Phospholipid metabolism</keyword>
<keyword evidence="14" id="KW-1185">Reference proteome</keyword>
<dbReference type="InterPro" id="IPR005218">
    <property type="entry name" value="Diacylglycerol/lipid_kinase"/>
</dbReference>
<evidence type="ECO:0000313" key="14">
    <source>
        <dbReference type="Proteomes" id="UP000625976"/>
    </source>
</evidence>
<dbReference type="SUPFAM" id="SSF111331">
    <property type="entry name" value="NAD kinase/diacylglycerol kinase-like"/>
    <property type="match status" value="1"/>
</dbReference>
<dbReference type="PANTHER" id="PTHR12358:SF106">
    <property type="entry name" value="LIPID KINASE YEGS"/>
    <property type="match status" value="1"/>
</dbReference>
<sequence>MTGSKRWFVIINPTSGNGSCNRKWTDIQKLLISNKFNFEFVFTQYQNHSFELTQGAIKQGFRDFICVGGDGTLHNIINGIMDQKEVLSTDIHVGIIPIGTGNDWVKTHQIPNQLEKAIEIIKKGSLKIQDVGKIDLIPENKRPVYFINLAGIGFDGYVVSKVNKYKHLGTLAYLAGAFLGLFSFQNFRSKVSVNAEQIESKTLMILVGICKYSGGGMQLTETSNPFDGILDISIVKDIGKWDIIKNLPKLFNGKITSHKKVETYKTTSVSIDLLDTKKPFIQADGELIGTGNIEVSIIQKAFSFYA</sequence>
<evidence type="ECO:0000256" key="7">
    <source>
        <dbReference type="ARBA" id="ARBA00022840"/>
    </source>
</evidence>
<evidence type="ECO:0000256" key="9">
    <source>
        <dbReference type="ARBA" id="ARBA00023098"/>
    </source>
</evidence>
<keyword evidence="10" id="KW-0594">Phospholipid biosynthesis</keyword>